<dbReference type="PANTHER" id="PTHR10083:SF378">
    <property type="entry name" value="KUNITZ_BOVINE PANCREATIC TRYPSIN INHIBITOR DOMAIN PROTEIN"/>
    <property type="match status" value="1"/>
</dbReference>
<dbReference type="InterPro" id="IPR028150">
    <property type="entry name" value="Lustrin_cystein"/>
</dbReference>
<feature type="region of interest" description="Disordered" evidence="4">
    <location>
        <begin position="382"/>
        <end position="415"/>
    </location>
</feature>
<evidence type="ECO:0000313" key="8">
    <source>
        <dbReference type="WBParaSite" id="HPBE_0001102501-mRNA-1"/>
    </source>
</evidence>
<dbReference type="PROSITE" id="PS50279">
    <property type="entry name" value="BPTI_KUNITZ_2"/>
    <property type="match status" value="4"/>
</dbReference>
<dbReference type="CDD" id="cd00109">
    <property type="entry name" value="Kunitz-type"/>
    <property type="match status" value="3"/>
</dbReference>
<organism evidence="7 8">
    <name type="scientific">Heligmosomoides polygyrus</name>
    <name type="common">Parasitic roundworm</name>
    <dbReference type="NCBI Taxonomy" id="6339"/>
    <lineage>
        <taxon>Eukaryota</taxon>
        <taxon>Metazoa</taxon>
        <taxon>Ecdysozoa</taxon>
        <taxon>Nematoda</taxon>
        <taxon>Chromadorea</taxon>
        <taxon>Rhabditida</taxon>
        <taxon>Rhabditina</taxon>
        <taxon>Rhabditomorpha</taxon>
        <taxon>Strongyloidea</taxon>
        <taxon>Heligmosomidae</taxon>
        <taxon>Heligmosomoides</taxon>
    </lineage>
</organism>
<dbReference type="EMBL" id="UZAH01026958">
    <property type="protein sequence ID" value="VDO87181.1"/>
    <property type="molecule type" value="Genomic_DNA"/>
</dbReference>
<dbReference type="AlphaFoldDB" id="A0A183FSR8"/>
<keyword evidence="2" id="KW-0722">Serine protease inhibitor</keyword>
<keyword evidence="1" id="KW-0646">Protease inhibitor</keyword>
<name>A0A183FSR8_HELPZ</name>
<accession>A0A3P7YIE5</accession>
<dbReference type="SMART" id="SM00289">
    <property type="entry name" value="WR1"/>
    <property type="match status" value="3"/>
</dbReference>
<feature type="domain" description="BPTI/Kunitz inhibitor" evidence="5">
    <location>
        <begin position="49"/>
        <end position="99"/>
    </location>
</feature>
<dbReference type="GO" id="GO:0004867">
    <property type="term" value="F:serine-type endopeptidase inhibitor activity"/>
    <property type="evidence" value="ECO:0007669"/>
    <property type="project" value="UniProtKB-KW"/>
</dbReference>
<feature type="region of interest" description="Disordered" evidence="4">
    <location>
        <begin position="784"/>
        <end position="808"/>
    </location>
</feature>
<dbReference type="PANTHER" id="PTHR10083">
    <property type="entry name" value="KUNITZ-TYPE PROTEASE INHIBITOR-RELATED"/>
    <property type="match status" value="1"/>
</dbReference>
<evidence type="ECO:0000256" key="2">
    <source>
        <dbReference type="ARBA" id="ARBA00022900"/>
    </source>
</evidence>
<proteinExistence type="predicted"/>
<feature type="domain" description="BPTI/Kunitz inhibitor" evidence="5">
    <location>
        <begin position="943"/>
        <end position="993"/>
    </location>
</feature>
<dbReference type="WBParaSite" id="HPBE_0001102501-mRNA-1">
    <property type="protein sequence ID" value="HPBE_0001102501-mRNA-1"/>
    <property type="gene ID" value="HPBE_0001102501"/>
</dbReference>
<reference evidence="8" key="2">
    <citation type="submission" date="2019-09" db="UniProtKB">
        <authorList>
            <consortium name="WormBaseParasite"/>
        </authorList>
    </citation>
    <scope>IDENTIFICATION</scope>
</reference>
<dbReference type="SMART" id="SM00131">
    <property type="entry name" value="KU"/>
    <property type="match status" value="4"/>
</dbReference>
<feature type="domain" description="BPTI/Kunitz inhibitor" evidence="5">
    <location>
        <begin position="114"/>
        <end position="164"/>
    </location>
</feature>
<dbReference type="Pfam" id="PF14625">
    <property type="entry name" value="Lustrin_cystein"/>
    <property type="match status" value="3"/>
</dbReference>
<dbReference type="InterPro" id="IPR050098">
    <property type="entry name" value="TFPI/VKTCI-like"/>
</dbReference>
<feature type="domain" description="BPTI/Kunitz inhibitor" evidence="5">
    <location>
        <begin position="585"/>
        <end position="620"/>
    </location>
</feature>
<evidence type="ECO:0000259" key="5">
    <source>
        <dbReference type="PROSITE" id="PS50279"/>
    </source>
</evidence>
<evidence type="ECO:0000313" key="6">
    <source>
        <dbReference type="EMBL" id="VDO87181.1"/>
    </source>
</evidence>
<dbReference type="GO" id="GO:0005615">
    <property type="term" value="C:extracellular space"/>
    <property type="evidence" value="ECO:0007669"/>
    <property type="project" value="TreeGrafter"/>
</dbReference>
<evidence type="ECO:0000256" key="3">
    <source>
        <dbReference type="ARBA" id="ARBA00023157"/>
    </source>
</evidence>
<dbReference type="SUPFAM" id="SSF57362">
    <property type="entry name" value="BPTI-like"/>
    <property type="match status" value="4"/>
</dbReference>
<dbReference type="Proteomes" id="UP000050761">
    <property type="component" value="Unassembled WGS sequence"/>
</dbReference>
<protein>
    <submittedName>
        <fullName evidence="8">Kunitz/Bovine pancreatic trypsin inhibitor domain protein</fullName>
    </submittedName>
</protein>
<dbReference type="InterPro" id="IPR006150">
    <property type="entry name" value="Cys_repeat_1"/>
</dbReference>
<dbReference type="InterPro" id="IPR036880">
    <property type="entry name" value="Kunitz_BPTI_sf"/>
</dbReference>
<keyword evidence="3" id="KW-1015">Disulfide bond</keyword>
<feature type="region of interest" description="Disordered" evidence="4">
    <location>
        <begin position="190"/>
        <end position="223"/>
    </location>
</feature>
<dbReference type="PRINTS" id="PR00759">
    <property type="entry name" value="BASICPTASE"/>
</dbReference>
<dbReference type="Gene3D" id="4.10.410.10">
    <property type="entry name" value="Pancreatic trypsin inhibitor Kunitz domain"/>
    <property type="match status" value="4"/>
</dbReference>
<dbReference type="Pfam" id="PF00014">
    <property type="entry name" value="Kunitz_BPTI"/>
    <property type="match status" value="4"/>
</dbReference>
<reference evidence="6 7" key="1">
    <citation type="submission" date="2018-11" db="EMBL/GenBank/DDBJ databases">
        <authorList>
            <consortium name="Pathogen Informatics"/>
        </authorList>
    </citation>
    <scope>NUCLEOTIDE SEQUENCE [LARGE SCALE GENOMIC DNA]</scope>
</reference>
<evidence type="ECO:0000256" key="4">
    <source>
        <dbReference type="SAM" id="MobiDB-lite"/>
    </source>
</evidence>
<dbReference type="PROSITE" id="PS00280">
    <property type="entry name" value="BPTI_KUNITZ_1"/>
    <property type="match status" value="1"/>
</dbReference>
<evidence type="ECO:0000313" key="7">
    <source>
        <dbReference type="Proteomes" id="UP000050761"/>
    </source>
</evidence>
<dbReference type="InterPro" id="IPR002223">
    <property type="entry name" value="Kunitz_BPTI"/>
</dbReference>
<dbReference type="FunFam" id="4.10.410.10:FF:000020">
    <property type="entry name" value="Collagen, type VI, alpha 3"/>
    <property type="match status" value="1"/>
</dbReference>
<gene>
    <name evidence="6" type="ORF">HPBE_LOCUS11026</name>
</gene>
<dbReference type="OrthoDB" id="4473401at2759"/>
<dbReference type="CDD" id="cd22626">
    <property type="entry name" value="Kunitz_ixolaris_2"/>
    <property type="match status" value="1"/>
</dbReference>
<keyword evidence="7" id="KW-1185">Reference proteome</keyword>
<accession>A0A183FSR8</accession>
<dbReference type="InterPro" id="IPR020901">
    <property type="entry name" value="Prtase_inh_Kunz-CS"/>
</dbReference>
<sequence>MVPFYRGSHHYTIGPAHDNDIASTDNADLNTSDAKTQKGAVEFDARVVCALPPDVGTCFDYVPRWFFNAQSSQCEQFSYGSCGGNENNFADRNVCELKCMSAHTSVLSHVPERCTYERDGGFGKGYNVKWYFNMKNLRCEQFVYEGRGGNDNQFETLSDCERTCSRKSSEFVELWTAEFSGFASAQPGLSSRVRAQPTVTSGRPPAPEQELRPNTVPAAPLPDKQTIEDILDYDEKLSQFVEDSEAAIPATHTPSVSNSIDSRVIISQAAVAPLPPTPEVVRSPGSQPRPPAVQAARTVVHREKAPEEKLKVATPEKKKEIYKAEPLPEKPPATGNEGLPIVGASPPMSVNYQTGELHFQVKTKASGIRTFQESSSKVVVEDSGTSSALRPSTHKRKRLPISDLTEGGEHRRDSLSCPNGLQEIRYADGRPVMCLPGKNQCPERSVCFFNGVDFFCCPNEEDPYDKHVFGGKKYDSTQHLLKYHTDCVSWFWAETAPMSENFLAPQSVILSYDGEETKHGYKVFGPLNIRRLMDEVPLRVRRNTEAIRRRRQAPSSSTEHVPSSFNIDSITAPLRFDDLESDAFRYFYDREADKCRLFYYSGCKGNSNNFGSLLDCQKLCVLGGQRPRPESASSSPPILRGQCPDGKTPLGGSAPVLCGNTTDSIGCPVGFYCLPGPPDVCCPNSAVESDADKESVRFAPEIPGVPRAHSRQTFLATPKFMCPDASDPLMGSNNEPTTCGAGFDGLKLCPKGFYCAIDVEKQSRMCCPLYGAAERVPTEQVVTPYLGRRPSNPGEVIERGSLPFDQGDLTSRAVNKHEMDEINNRKRAKVPVFETTASPFEDESEETMEDEEDEEDGMAHLMLKPADSSSQRADSSTSPPASVDVHAIDLPTDPPPVEELPAVMIDFIYISIGPYISCILPLLIPFSSSGVQQQSIGQNMGLGRACREDEKPPRTNLHYFYSPKDRRCKLYFYRGCGGNANRFEKKIDCEQLCLP</sequence>
<evidence type="ECO:0000256" key="1">
    <source>
        <dbReference type="ARBA" id="ARBA00022690"/>
    </source>
</evidence>